<comment type="function">
    <text evidence="9">Catalyzes the decarboxylative condensation of pimeloyl-[acyl-carrier protein] and L-alanine to produce 8-amino-7-oxononanoate (AON), [acyl-carrier protein], and carbon dioxide.</text>
</comment>
<feature type="binding site" evidence="9">
    <location>
        <position position="382"/>
    </location>
    <ligand>
        <name>substrate</name>
    </ligand>
</feature>
<comment type="caution">
    <text evidence="12">The sequence shown here is derived from an EMBL/GenBank/DDBJ whole genome shotgun (WGS) entry which is preliminary data.</text>
</comment>
<feature type="binding site" evidence="9">
    <location>
        <begin position="137"/>
        <end position="138"/>
    </location>
    <ligand>
        <name>pyridoxal 5'-phosphate</name>
        <dbReference type="ChEBI" id="CHEBI:597326"/>
    </ligand>
</feature>
<comment type="similarity">
    <text evidence="3 9">Belongs to the class-II pyridoxal-phosphate-dependent aminotransferase family. BioF subfamily.</text>
</comment>
<dbReference type="InterPro" id="IPR022834">
    <property type="entry name" value="AONS_Proteobacteria"/>
</dbReference>
<evidence type="ECO:0000256" key="2">
    <source>
        <dbReference type="ARBA" id="ARBA00004746"/>
    </source>
</evidence>
<dbReference type="Gene3D" id="3.40.640.10">
    <property type="entry name" value="Type I PLP-dependent aspartate aminotransferase-like (Major domain)"/>
    <property type="match status" value="1"/>
</dbReference>
<evidence type="ECO:0000256" key="10">
    <source>
        <dbReference type="SAM" id="MobiDB-lite"/>
    </source>
</evidence>
<sequence length="430" mass="45570">MVSSCCLRSRWAPWRSGPAVAPERPDLRTRARDARDARTQAQARRVRRTVTRRDGMRCEVLDNGRDTRWLLNFCGNDYLGLASHYQVSGALQDAAALHGAGSGGSHLVSGHHALHDALEREIADWLQVPAALLFGSGFAANLAVLQGLLGEGDACVQDRLNHASLIDAARLAGCRLRRYPHADAQGALRQLRTVPDGAAVLATDGIFSMDGDVAPLRELAIVARVQHSLLYVDDAHGVGVLGPDGRGSVADARLDIDAVPLQLVTLGKALGGCGAVLAGDADLIGHLAETARPYIYTTALPPAVAGAALAAVRIARQEHWRRERLTTLVQRFRVRAQRRGLDLMPSDTPIQPLRCGDNATALALSRALDSAGFWVAAIRPPTVPEGQARLRVTLSAAHADADVDALVDALAAARDALPPVTAAAPAVPTP</sequence>
<proteinExistence type="inferred from homology"/>
<evidence type="ECO:0000313" key="13">
    <source>
        <dbReference type="Proteomes" id="UP001358324"/>
    </source>
</evidence>
<name>A0ABU7WFY6_9GAMM</name>
<feature type="compositionally biased region" description="Basic and acidic residues" evidence="10">
    <location>
        <begin position="23"/>
        <end position="38"/>
    </location>
</feature>
<dbReference type="InterPro" id="IPR015422">
    <property type="entry name" value="PyrdxlP-dep_Trfase_small"/>
</dbReference>
<keyword evidence="5 9" id="KW-0808">Transferase</keyword>
<dbReference type="InterPro" id="IPR015424">
    <property type="entry name" value="PyrdxlP-dep_Trfase"/>
</dbReference>
<dbReference type="EMBL" id="JAZHBM010000002">
    <property type="protein sequence ID" value="MEF3082101.1"/>
    <property type="molecule type" value="Genomic_DNA"/>
</dbReference>
<feature type="domain" description="Aminotransferase class I/classII large" evidence="11">
    <location>
        <begin position="71"/>
        <end position="410"/>
    </location>
</feature>
<comment type="catalytic activity">
    <reaction evidence="8 9">
        <text>6-carboxyhexanoyl-[ACP] + L-alanine + H(+) = (8S)-8-amino-7-oxononanoate + holo-[ACP] + CO2</text>
        <dbReference type="Rhea" id="RHEA:42288"/>
        <dbReference type="Rhea" id="RHEA-COMP:9685"/>
        <dbReference type="Rhea" id="RHEA-COMP:9955"/>
        <dbReference type="ChEBI" id="CHEBI:15378"/>
        <dbReference type="ChEBI" id="CHEBI:16526"/>
        <dbReference type="ChEBI" id="CHEBI:57972"/>
        <dbReference type="ChEBI" id="CHEBI:64479"/>
        <dbReference type="ChEBI" id="CHEBI:78846"/>
        <dbReference type="ChEBI" id="CHEBI:149468"/>
        <dbReference type="EC" id="2.3.1.47"/>
    </reaction>
</comment>
<feature type="binding site" evidence="9">
    <location>
        <position position="45"/>
    </location>
    <ligand>
        <name>substrate</name>
    </ligand>
</feature>
<dbReference type="NCBIfam" id="TIGR00858">
    <property type="entry name" value="bioF"/>
    <property type="match status" value="1"/>
</dbReference>
<comment type="cofactor">
    <cofactor evidence="1 9">
        <name>pyridoxal 5'-phosphate</name>
        <dbReference type="ChEBI" id="CHEBI:597326"/>
    </cofactor>
</comment>
<dbReference type="InterPro" id="IPR015421">
    <property type="entry name" value="PyrdxlP-dep_Trfase_major"/>
</dbReference>
<feature type="binding site" evidence="9">
    <location>
        <position position="162"/>
    </location>
    <ligand>
        <name>substrate</name>
    </ligand>
</feature>
<feature type="binding site" evidence="9">
    <location>
        <position position="265"/>
    </location>
    <ligand>
        <name>pyridoxal 5'-phosphate</name>
        <dbReference type="ChEBI" id="CHEBI:597326"/>
    </ligand>
</feature>
<feature type="modified residue" description="N6-(pyridoxal phosphate)lysine" evidence="9">
    <location>
        <position position="268"/>
    </location>
</feature>
<dbReference type="Gene3D" id="3.90.1150.10">
    <property type="entry name" value="Aspartate Aminotransferase, domain 1"/>
    <property type="match status" value="1"/>
</dbReference>
<keyword evidence="13" id="KW-1185">Reference proteome</keyword>
<feature type="binding site" evidence="9">
    <location>
        <position position="236"/>
    </location>
    <ligand>
        <name>pyridoxal 5'-phosphate</name>
        <dbReference type="ChEBI" id="CHEBI:597326"/>
    </ligand>
</feature>
<keyword evidence="7 9" id="KW-0663">Pyridoxal phosphate</keyword>
<dbReference type="PANTHER" id="PTHR13693:SF100">
    <property type="entry name" value="8-AMINO-7-OXONONANOATE SYNTHASE"/>
    <property type="match status" value="1"/>
</dbReference>
<organism evidence="12 13">
    <name type="scientific">Luteimonas flava</name>
    <dbReference type="NCBI Taxonomy" id="3115822"/>
    <lineage>
        <taxon>Bacteria</taxon>
        <taxon>Pseudomonadati</taxon>
        <taxon>Pseudomonadota</taxon>
        <taxon>Gammaproteobacteria</taxon>
        <taxon>Lysobacterales</taxon>
        <taxon>Lysobacteraceae</taxon>
        <taxon>Luteimonas</taxon>
    </lineage>
</organism>
<evidence type="ECO:0000256" key="4">
    <source>
        <dbReference type="ARBA" id="ARBA00011738"/>
    </source>
</evidence>
<dbReference type="EC" id="2.3.1.47" evidence="9"/>
<dbReference type="RefSeq" id="WP_332077859.1">
    <property type="nucleotide sequence ID" value="NZ_JAZHBM010000002.1"/>
</dbReference>
<dbReference type="GO" id="GO:0008710">
    <property type="term" value="F:8-amino-7-oxononanoate synthase activity"/>
    <property type="evidence" value="ECO:0007669"/>
    <property type="project" value="UniProtKB-EC"/>
</dbReference>
<dbReference type="SUPFAM" id="SSF53383">
    <property type="entry name" value="PLP-dependent transferases"/>
    <property type="match status" value="1"/>
</dbReference>
<dbReference type="Proteomes" id="UP001358324">
    <property type="component" value="Unassembled WGS sequence"/>
</dbReference>
<evidence type="ECO:0000256" key="8">
    <source>
        <dbReference type="ARBA" id="ARBA00047715"/>
    </source>
</evidence>
<evidence type="ECO:0000256" key="1">
    <source>
        <dbReference type="ARBA" id="ARBA00001933"/>
    </source>
</evidence>
<dbReference type="Pfam" id="PF00155">
    <property type="entry name" value="Aminotran_1_2"/>
    <property type="match status" value="1"/>
</dbReference>
<evidence type="ECO:0000256" key="6">
    <source>
        <dbReference type="ARBA" id="ARBA00022756"/>
    </source>
</evidence>
<dbReference type="InterPro" id="IPR050087">
    <property type="entry name" value="AON_synthase_class-II"/>
</dbReference>
<evidence type="ECO:0000259" key="11">
    <source>
        <dbReference type="Pfam" id="PF00155"/>
    </source>
</evidence>
<gene>
    <name evidence="9 12" type="primary">bioF</name>
    <name evidence="12" type="ORF">V3391_07720</name>
</gene>
<dbReference type="HAMAP" id="MF_01693">
    <property type="entry name" value="BioF_aminotrans_2"/>
    <property type="match status" value="1"/>
</dbReference>
<reference evidence="12 13" key="1">
    <citation type="submission" date="2024-01" db="EMBL/GenBank/DDBJ databases">
        <title>Novel species of the genus Luteimonas isolated from rivers.</title>
        <authorList>
            <person name="Lu H."/>
        </authorList>
    </citation>
    <scope>NUCLEOTIDE SEQUENCE [LARGE SCALE GENOMIC DNA]</scope>
    <source>
        <strain evidence="12 13">SMYT11W</strain>
    </source>
</reference>
<dbReference type="PANTHER" id="PTHR13693">
    <property type="entry name" value="CLASS II AMINOTRANSFERASE/8-AMINO-7-OXONONANOATE SYNTHASE"/>
    <property type="match status" value="1"/>
</dbReference>
<dbReference type="PROSITE" id="PS00599">
    <property type="entry name" value="AA_TRANSFER_CLASS_2"/>
    <property type="match status" value="1"/>
</dbReference>
<evidence type="ECO:0000256" key="9">
    <source>
        <dbReference type="HAMAP-Rule" id="MF_01693"/>
    </source>
</evidence>
<keyword evidence="6 9" id="KW-0093">Biotin biosynthesis</keyword>
<evidence type="ECO:0000256" key="7">
    <source>
        <dbReference type="ARBA" id="ARBA00022898"/>
    </source>
</evidence>
<feature type="region of interest" description="Disordered" evidence="10">
    <location>
        <begin position="17"/>
        <end position="42"/>
    </location>
</feature>
<keyword evidence="12" id="KW-0012">Acyltransferase</keyword>
<dbReference type="InterPro" id="IPR001917">
    <property type="entry name" value="Aminotrans_II_pyridoxalP_BS"/>
</dbReference>
<evidence type="ECO:0000256" key="3">
    <source>
        <dbReference type="ARBA" id="ARBA00010008"/>
    </source>
</evidence>
<dbReference type="InterPro" id="IPR004723">
    <property type="entry name" value="AONS_Archaea/Proteobacteria"/>
</dbReference>
<comment type="subunit">
    <text evidence="4 9">Homodimer.</text>
</comment>
<protein>
    <recommendedName>
        <fullName evidence="9">8-amino-7-oxononanoate synthase</fullName>
        <shortName evidence="9">AONS</shortName>
        <ecNumber evidence="9">2.3.1.47</ecNumber>
    </recommendedName>
    <alternativeName>
        <fullName evidence="9">7-keto-8-amino-pelargonic acid synthase</fullName>
        <shortName evidence="9">7-KAP synthase</shortName>
        <shortName evidence="9">KAPA synthase</shortName>
    </alternativeName>
    <alternativeName>
        <fullName evidence="9">8-amino-7-ketopelargonate synthase</fullName>
    </alternativeName>
</protein>
<comment type="pathway">
    <text evidence="2 9">Cofactor biosynthesis; biotin biosynthesis.</text>
</comment>
<feature type="binding site" evidence="9">
    <location>
        <position position="208"/>
    </location>
    <ligand>
        <name>pyridoxal 5'-phosphate</name>
        <dbReference type="ChEBI" id="CHEBI:597326"/>
    </ligand>
</feature>
<dbReference type="InterPro" id="IPR004839">
    <property type="entry name" value="Aminotransferase_I/II_large"/>
</dbReference>
<evidence type="ECO:0000313" key="12">
    <source>
        <dbReference type="EMBL" id="MEF3082101.1"/>
    </source>
</evidence>
<accession>A0ABU7WFY6</accession>
<evidence type="ECO:0000256" key="5">
    <source>
        <dbReference type="ARBA" id="ARBA00022679"/>
    </source>
</evidence>